<dbReference type="PANTHER" id="PTHR43056:SF10">
    <property type="entry name" value="COCE_NOND FAMILY, PUTATIVE (AFU_ORTHOLOGUE AFUA_7G00600)-RELATED"/>
    <property type="match status" value="1"/>
</dbReference>
<dbReference type="RefSeq" id="WP_099591668.1">
    <property type="nucleotide sequence ID" value="NZ_MDGM01000007.1"/>
</dbReference>
<gene>
    <name evidence="3" type="ORF">BFP76_13095</name>
</gene>
<dbReference type="SUPFAM" id="SSF49785">
    <property type="entry name" value="Galactose-binding domain-like"/>
    <property type="match status" value="1"/>
</dbReference>
<evidence type="ECO:0000259" key="2">
    <source>
        <dbReference type="SMART" id="SM00939"/>
    </source>
</evidence>
<dbReference type="InterPro" id="IPR005674">
    <property type="entry name" value="CocE/Ser_esterase"/>
</dbReference>
<dbReference type="Gene3D" id="2.60.120.260">
    <property type="entry name" value="Galactose-binding domain-like"/>
    <property type="match status" value="1"/>
</dbReference>
<dbReference type="EMBL" id="MDGM01000007">
    <property type="protein sequence ID" value="PIB25923.1"/>
    <property type="molecule type" value="Genomic_DNA"/>
</dbReference>
<dbReference type="InterPro" id="IPR013736">
    <property type="entry name" value="Xaa-Pro_dipept_C"/>
</dbReference>
<keyword evidence="4" id="KW-1185">Reference proteome</keyword>
<proteinExistence type="predicted"/>
<feature type="domain" description="Xaa-Pro dipeptidyl-peptidase C-terminal" evidence="2">
    <location>
        <begin position="291"/>
        <end position="545"/>
    </location>
</feature>
<dbReference type="NCBIfam" id="TIGR00976">
    <property type="entry name" value="CocE_NonD"/>
    <property type="match status" value="1"/>
</dbReference>
<dbReference type="Gene3D" id="1.10.3020.10">
    <property type="entry name" value="alpha-amino acid ester hydrolase ( Helical cap domain)"/>
    <property type="match status" value="1"/>
</dbReference>
<sequence>MKTVTDFPHAVVEYPDMGIEMPDGTRLSARVWMPVDAPLQPAPVILEHLPYRKRDGTIVRDQYTHPWLAGHGYVCIRTDMRGNGDSDGLMDDEYTAQELADAEYIINWAAAQEWCNGNVGMMGISWGGFNGLQVAALAPKPLKAVITICSTTDRYADDIHYKGGCLLGENFGWSCNMLSYSSRPPDPALVGDRWRDMWRHRLENMDVSLSTWLRHQHRDEYWQHGSVCEDYSAIKAAVLAIGGWHDGYRNTPSHLVENLSSPCKAIVGPWNHKYPHYAGPAPAIGFLQEAKRWFDQWLKAIDTGVADDPEYRAYLMDSVMPKRWLDERAGRWIAEQNWPSSDISNITLNLGAGGQLGGDGAPNVCIKSPADCGASGGEYFPFAFGDELPDRQNEDDAKSLCFDGAVSVSDMDIVGAPSIKLTLSADQTEGQIAVRLCDLHPDGTSALISYGVLNLTHANGHILPAPLVAGQEFNLAFDLDHIAYRLPAGHRLRVAISTNYFPMIWPAAVDAEITIHSGEISLPIRKTATDSEWTFEPPEAAAPWRAENLRPTQYSRQLETEQSTGETSTKIFCDFGENRDLEHGLISGGWMREDWRVHPDDPLSARVSIEWEQTGGREDAMWRTYVDAKMHCDATHFYFTAKLCAWENDTLFFEREFDDKVKRELV</sequence>
<dbReference type="InterPro" id="IPR029058">
    <property type="entry name" value="AB_hydrolase_fold"/>
</dbReference>
<evidence type="ECO:0000256" key="1">
    <source>
        <dbReference type="ARBA" id="ARBA00022801"/>
    </source>
</evidence>
<dbReference type="Gene3D" id="3.40.50.1820">
    <property type="entry name" value="alpha/beta hydrolase"/>
    <property type="match status" value="1"/>
</dbReference>
<accession>A0A2G5KA73</accession>
<dbReference type="PANTHER" id="PTHR43056">
    <property type="entry name" value="PEPTIDASE S9 PROLYL OLIGOPEPTIDASE"/>
    <property type="match status" value="1"/>
</dbReference>
<dbReference type="InterPro" id="IPR008979">
    <property type="entry name" value="Galactose-bd-like_sf"/>
</dbReference>
<dbReference type="InterPro" id="IPR050585">
    <property type="entry name" value="Xaa-Pro_dipeptidyl-ppase/CocE"/>
</dbReference>
<dbReference type="InterPro" id="IPR000383">
    <property type="entry name" value="Xaa-Pro-like_dom"/>
</dbReference>
<dbReference type="SUPFAM" id="SSF53474">
    <property type="entry name" value="alpha/beta-Hydrolases"/>
    <property type="match status" value="1"/>
</dbReference>
<dbReference type="Proteomes" id="UP000231516">
    <property type="component" value="Unassembled WGS sequence"/>
</dbReference>
<dbReference type="AlphaFoldDB" id="A0A2G5KA73"/>
<name>A0A2G5KA73_9RHOB</name>
<dbReference type="Pfam" id="PF02129">
    <property type="entry name" value="Peptidase_S15"/>
    <property type="match status" value="1"/>
</dbReference>
<dbReference type="GO" id="GO:0008239">
    <property type="term" value="F:dipeptidyl-peptidase activity"/>
    <property type="evidence" value="ECO:0007669"/>
    <property type="project" value="InterPro"/>
</dbReference>
<dbReference type="Pfam" id="PF08530">
    <property type="entry name" value="PepX_C"/>
    <property type="match status" value="1"/>
</dbReference>
<evidence type="ECO:0000313" key="4">
    <source>
        <dbReference type="Proteomes" id="UP000231516"/>
    </source>
</evidence>
<reference evidence="3 4" key="1">
    <citation type="submission" date="2016-08" db="EMBL/GenBank/DDBJ databases">
        <title>Draft genome of Amylibacter sp. strain 4G11.</title>
        <authorList>
            <person name="Wong S.-K."/>
            <person name="Hamasaki K."/>
            <person name="Yoshizawa S."/>
        </authorList>
    </citation>
    <scope>NUCLEOTIDE SEQUENCE [LARGE SCALE GENOMIC DNA]</scope>
    <source>
        <strain evidence="3 4">4G11</strain>
    </source>
</reference>
<keyword evidence="1" id="KW-0378">Hydrolase</keyword>
<comment type="caution">
    <text evidence="3">The sequence shown here is derived from an EMBL/GenBank/DDBJ whole genome shotgun (WGS) entry which is preliminary data.</text>
</comment>
<evidence type="ECO:0000313" key="3">
    <source>
        <dbReference type="EMBL" id="PIB25923.1"/>
    </source>
</evidence>
<dbReference type="OrthoDB" id="9806163at2"/>
<dbReference type="SMART" id="SM00939">
    <property type="entry name" value="PepX_C"/>
    <property type="match status" value="1"/>
</dbReference>
<protein>
    <submittedName>
        <fullName evidence="3">Peptidase S15</fullName>
    </submittedName>
</protein>
<organism evidence="3 4">
    <name type="scientific">Paramylibacter kogurei</name>
    <dbReference type="NCBI Taxonomy" id="1889778"/>
    <lineage>
        <taxon>Bacteria</taxon>
        <taxon>Pseudomonadati</taxon>
        <taxon>Pseudomonadota</taxon>
        <taxon>Alphaproteobacteria</taxon>
        <taxon>Rhodobacterales</taxon>
        <taxon>Paracoccaceae</taxon>
        <taxon>Paramylibacter</taxon>
    </lineage>
</organism>